<dbReference type="PANTHER" id="PTHR12289">
    <property type="entry name" value="METAXIN RELATED"/>
    <property type="match status" value="1"/>
</dbReference>
<evidence type="ECO:0008006" key="6">
    <source>
        <dbReference type="Google" id="ProtNLM"/>
    </source>
</evidence>
<dbReference type="SFLD" id="SFLDS00019">
    <property type="entry name" value="Glutathione_Transferase_(cytos"/>
    <property type="match status" value="1"/>
</dbReference>
<dbReference type="SUPFAM" id="SSF47616">
    <property type="entry name" value="GST C-terminal domain-like"/>
    <property type="match status" value="1"/>
</dbReference>
<feature type="domain" description="Metaxin glutathione S-transferase" evidence="2">
    <location>
        <begin position="151"/>
        <end position="213"/>
    </location>
</feature>
<dbReference type="InterPro" id="IPR012336">
    <property type="entry name" value="Thioredoxin-like_fold"/>
</dbReference>
<dbReference type="HOGENOM" id="CLU_044137_1_0_1"/>
<dbReference type="CDD" id="cd03193">
    <property type="entry name" value="GST_C_Metaxin"/>
    <property type="match status" value="1"/>
</dbReference>
<evidence type="ECO:0000259" key="2">
    <source>
        <dbReference type="Pfam" id="PF17171"/>
    </source>
</evidence>
<dbReference type="FunCoup" id="A7S0L9">
    <property type="interactions" value="144"/>
</dbReference>
<organism evidence="4 5">
    <name type="scientific">Nematostella vectensis</name>
    <name type="common">Starlet sea anemone</name>
    <dbReference type="NCBI Taxonomy" id="45351"/>
    <lineage>
        <taxon>Eukaryota</taxon>
        <taxon>Metazoa</taxon>
        <taxon>Cnidaria</taxon>
        <taxon>Anthozoa</taxon>
        <taxon>Hexacorallia</taxon>
        <taxon>Actiniaria</taxon>
        <taxon>Edwardsiidae</taxon>
        <taxon>Nematostella</taxon>
    </lineage>
</organism>
<dbReference type="Proteomes" id="UP000001593">
    <property type="component" value="Unassembled WGS sequence"/>
</dbReference>
<dbReference type="GO" id="GO:0005737">
    <property type="term" value="C:cytoplasm"/>
    <property type="evidence" value="ECO:0000318"/>
    <property type="project" value="GO_Central"/>
</dbReference>
<keyword evidence="5" id="KW-1185">Reference proteome</keyword>
<comment type="similarity">
    <text evidence="1">Belongs to the FAX family.</text>
</comment>
<evidence type="ECO:0000256" key="1">
    <source>
        <dbReference type="ARBA" id="ARBA00006475"/>
    </source>
</evidence>
<dbReference type="Pfam" id="PF17171">
    <property type="entry name" value="GST_C_6"/>
    <property type="match status" value="1"/>
</dbReference>
<sequence length="237" mass="27233">VPSISPFPLKLESYLRLAKIPYKNYFSSTSSSKGKIPWIEYNGQCVADSNFCVEFLNKEFGVDLDAKLSAKDRAVARTLAVMLDENTYWTMVYFRWIEKNNASKSVDIMFPNVPEWVRTNIARVAKWRVNQYLDGHGIGRHSRDEIYFIALKDLSAVSEILGDKAFLMGNKPTLVDTVAFGLLAVILWHDVNSPQSQLMRTELTNIVEYCERMKALIWPDWDETIAERQELMKPAKP</sequence>
<dbReference type="Pfam" id="PF17172">
    <property type="entry name" value="GST_N_4"/>
    <property type="match status" value="1"/>
</dbReference>
<dbReference type="InterPro" id="IPR026928">
    <property type="entry name" value="FAX/IsoI-like"/>
</dbReference>
<dbReference type="KEGG" id="nve:5514598"/>
<evidence type="ECO:0000259" key="3">
    <source>
        <dbReference type="Pfam" id="PF17172"/>
    </source>
</evidence>
<dbReference type="AlphaFoldDB" id="A7S0L9"/>
<dbReference type="Gene3D" id="1.20.1050.10">
    <property type="match status" value="1"/>
</dbReference>
<dbReference type="PANTHER" id="PTHR12289:SF41">
    <property type="entry name" value="FAILED AXON CONNECTIONS-RELATED"/>
    <property type="match status" value="1"/>
</dbReference>
<dbReference type="InParanoid" id="A7S0L9"/>
<dbReference type="OMA" id="CITHGES"/>
<dbReference type="InterPro" id="IPR033468">
    <property type="entry name" value="Metaxin_GST"/>
</dbReference>
<dbReference type="EMBL" id="DS469561">
    <property type="protein sequence ID" value="EDO42696.1"/>
    <property type="molecule type" value="Genomic_DNA"/>
</dbReference>
<proteinExistence type="inferred from homology"/>
<evidence type="ECO:0000313" key="4">
    <source>
        <dbReference type="EMBL" id="EDO42696.1"/>
    </source>
</evidence>
<dbReference type="SUPFAM" id="SSF52833">
    <property type="entry name" value="Thioredoxin-like"/>
    <property type="match status" value="1"/>
</dbReference>
<accession>A7S0L9</accession>
<reference evidence="4 5" key="1">
    <citation type="journal article" date="2007" name="Science">
        <title>Sea anemone genome reveals ancestral eumetazoan gene repertoire and genomic organization.</title>
        <authorList>
            <person name="Putnam N.H."/>
            <person name="Srivastava M."/>
            <person name="Hellsten U."/>
            <person name="Dirks B."/>
            <person name="Chapman J."/>
            <person name="Salamov A."/>
            <person name="Terry A."/>
            <person name="Shapiro H."/>
            <person name="Lindquist E."/>
            <person name="Kapitonov V.V."/>
            <person name="Jurka J."/>
            <person name="Genikhovich G."/>
            <person name="Grigoriev I.V."/>
            <person name="Lucas S.M."/>
            <person name="Steele R.E."/>
            <person name="Finnerty J.R."/>
            <person name="Technau U."/>
            <person name="Martindale M.Q."/>
            <person name="Rokhsar D.S."/>
        </authorList>
    </citation>
    <scope>NUCLEOTIDE SEQUENCE [LARGE SCALE GENOMIC DNA]</scope>
    <source>
        <strain evidence="5">CH2 X CH6</strain>
    </source>
</reference>
<evidence type="ECO:0000313" key="5">
    <source>
        <dbReference type="Proteomes" id="UP000001593"/>
    </source>
</evidence>
<dbReference type="PhylomeDB" id="A7S0L9"/>
<dbReference type="OrthoDB" id="5809458at2759"/>
<dbReference type="InterPro" id="IPR040079">
    <property type="entry name" value="Glutathione_S-Trfase"/>
</dbReference>
<dbReference type="eggNOG" id="KOG4244">
    <property type="taxonomic scope" value="Eukaryota"/>
</dbReference>
<dbReference type="InterPro" id="IPR036282">
    <property type="entry name" value="Glutathione-S-Trfase_C_sf"/>
</dbReference>
<feature type="non-terminal residue" evidence="4">
    <location>
        <position position="1"/>
    </location>
</feature>
<dbReference type="SFLD" id="SFLDG01180">
    <property type="entry name" value="SUF1"/>
    <property type="match status" value="1"/>
</dbReference>
<protein>
    <recommendedName>
        <fullName evidence="6">Failed axon connections homolog</fullName>
    </recommendedName>
</protein>
<dbReference type="InterPro" id="IPR050931">
    <property type="entry name" value="Mito_Protein_Transport_Metaxin"/>
</dbReference>
<gene>
    <name evidence="4" type="ORF">NEMVEDRAFT_v1g100014</name>
</gene>
<dbReference type="SFLD" id="SFLDG01200">
    <property type="entry name" value="SUF1.1"/>
    <property type="match status" value="1"/>
</dbReference>
<dbReference type="InterPro" id="IPR036249">
    <property type="entry name" value="Thioredoxin-like_sf"/>
</dbReference>
<name>A7S0L9_NEMVE</name>
<feature type="domain" description="Thioredoxin-like fold" evidence="3">
    <location>
        <begin position="6"/>
        <end position="101"/>
    </location>
</feature>